<keyword evidence="3" id="KW-1003">Cell membrane</keyword>
<dbReference type="InterPro" id="IPR050833">
    <property type="entry name" value="Poly_Biosynth_Transport"/>
</dbReference>
<protein>
    <submittedName>
        <fullName evidence="8">Lipopolysaccharide biosynthesis protein</fullName>
    </submittedName>
</protein>
<reference evidence="8 9" key="2">
    <citation type="submission" date="2018-07" db="EMBL/GenBank/DDBJ databases">
        <title>Diversity of Mesorhizobium strains in Brazil.</title>
        <authorList>
            <person name="Helene L.C.F."/>
            <person name="Dall'Agnol R."/>
            <person name="Delamuta J.R.M."/>
            <person name="Hungria M."/>
        </authorList>
    </citation>
    <scope>NUCLEOTIDE SEQUENCE [LARGE SCALE GENOMIC DNA]</scope>
    <source>
        <strain evidence="8 9">AC99b</strain>
    </source>
</reference>
<comment type="similarity">
    <text evidence="2">Belongs to the polysaccharide synthase family.</text>
</comment>
<organism evidence="8 9">
    <name type="scientific">Mesorhizobium hawassense</name>
    <dbReference type="NCBI Taxonomy" id="1209954"/>
    <lineage>
        <taxon>Bacteria</taxon>
        <taxon>Pseudomonadati</taxon>
        <taxon>Pseudomonadota</taxon>
        <taxon>Alphaproteobacteria</taxon>
        <taxon>Hyphomicrobiales</taxon>
        <taxon>Phyllobacteriaceae</taxon>
        <taxon>Mesorhizobium</taxon>
    </lineage>
</organism>
<evidence type="ECO:0000256" key="5">
    <source>
        <dbReference type="ARBA" id="ARBA00022989"/>
    </source>
</evidence>
<dbReference type="Proteomes" id="UP000251558">
    <property type="component" value="Unassembled WGS sequence"/>
</dbReference>
<feature type="transmembrane region" description="Helical" evidence="7">
    <location>
        <begin position="427"/>
        <end position="447"/>
    </location>
</feature>
<evidence type="ECO:0000256" key="3">
    <source>
        <dbReference type="ARBA" id="ARBA00022475"/>
    </source>
</evidence>
<feature type="transmembrane region" description="Helical" evidence="7">
    <location>
        <begin position="373"/>
        <end position="391"/>
    </location>
</feature>
<sequence length="503" mass="55517">MASANRFAFSDNRMSRAELKVASVNGTAINFVSQALKFLMQFCYQILVARLLLPEDFGIVAMAAPLFAFAALFSDFGLTQATVQRDEINQEQLSFVFWVNVGLSAAICLTVIALAPVAGVFFREPRIVPIVVGLSATFVIGGLCAQHLALLNRQLLFAKIALVELVSFLAGSATCLLFAWNGFGYWALVYSQIATALTTLLLAWWFAKWVPSRPALRSQNFHLLNFGANITSFNFLNFFARNFDNILIGRYLGEMPLGIYDRAYKLLLLPLSQITTPIAKVALPSLARTLSEPGTYRRFYFRMLELTILATYPAVIFAIINSQLLILTLLGPRWSEVSEVFSILAFGAIFAPISSSTGWLFISQDRTKEMRNWGALSSALFVASFVCGLPWGISGVAAFYIGVGTIQGPILWWGATRRGPLSFKQMLEVLWPYFVSAIMTSVMLYGLKASLPGTFIALLLSLVASYVIFLAVVMAFSSSRKGIIELAFEASVMGGRFYRKFAL</sequence>
<feature type="transmembrane region" description="Helical" evidence="7">
    <location>
        <begin position="340"/>
        <end position="361"/>
    </location>
</feature>
<feature type="transmembrane region" description="Helical" evidence="7">
    <location>
        <begin position="21"/>
        <end position="47"/>
    </location>
</feature>
<proteinExistence type="inferred from homology"/>
<accession>A0A330HKS2</accession>
<feature type="transmembrane region" description="Helical" evidence="7">
    <location>
        <begin position="156"/>
        <end position="179"/>
    </location>
</feature>
<evidence type="ECO:0000256" key="1">
    <source>
        <dbReference type="ARBA" id="ARBA00004651"/>
    </source>
</evidence>
<dbReference type="PANTHER" id="PTHR30250:SF10">
    <property type="entry name" value="LIPOPOLYSACCHARIDE BIOSYNTHESIS PROTEIN WZXC"/>
    <property type="match status" value="1"/>
</dbReference>
<feature type="transmembrane region" description="Helical" evidence="7">
    <location>
        <begin position="299"/>
        <end position="320"/>
    </location>
</feature>
<feature type="transmembrane region" description="Helical" evidence="7">
    <location>
        <begin position="453"/>
        <end position="476"/>
    </location>
</feature>
<dbReference type="GO" id="GO:0005886">
    <property type="term" value="C:plasma membrane"/>
    <property type="evidence" value="ECO:0007669"/>
    <property type="project" value="UniProtKB-SubCell"/>
</dbReference>
<evidence type="ECO:0000313" key="9">
    <source>
        <dbReference type="Proteomes" id="UP000251558"/>
    </source>
</evidence>
<dbReference type="CDD" id="cd13127">
    <property type="entry name" value="MATE_tuaB_like"/>
    <property type="match status" value="1"/>
</dbReference>
<evidence type="ECO:0000256" key="2">
    <source>
        <dbReference type="ARBA" id="ARBA00007430"/>
    </source>
</evidence>
<keyword evidence="5 7" id="KW-1133">Transmembrane helix</keyword>
<feature type="transmembrane region" description="Helical" evidence="7">
    <location>
        <begin position="95"/>
        <end position="121"/>
    </location>
</feature>
<evidence type="ECO:0000256" key="4">
    <source>
        <dbReference type="ARBA" id="ARBA00022692"/>
    </source>
</evidence>
<evidence type="ECO:0000256" key="6">
    <source>
        <dbReference type="ARBA" id="ARBA00023136"/>
    </source>
</evidence>
<dbReference type="PANTHER" id="PTHR30250">
    <property type="entry name" value="PST FAMILY PREDICTED COLANIC ACID TRANSPORTER"/>
    <property type="match status" value="1"/>
</dbReference>
<evidence type="ECO:0000313" key="8">
    <source>
        <dbReference type="EMBL" id="RAZ88590.1"/>
    </source>
</evidence>
<feature type="transmembrane region" description="Helical" evidence="7">
    <location>
        <begin position="397"/>
        <end position="415"/>
    </location>
</feature>
<dbReference type="EMBL" id="QMBP01000011">
    <property type="protein sequence ID" value="RAZ88590.1"/>
    <property type="molecule type" value="Genomic_DNA"/>
</dbReference>
<keyword evidence="9" id="KW-1185">Reference proteome</keyword>
<feature type="transmembrane region" description="Helical" evidence="7">
    <location>
        <begin position="185"/>
        <end position="207"/>
    </location>
</feature>
<feature type="transmembrane region" description="Helical" evidence="7">
    <location>
        <begin position="127"/>
        <end position="149"/>
    </location>
</feature>
<dbReference type="OrthoDB" id="7605542at2"/>
<feature type="transmembrane region" description="Helical" evidence="7">
    <location>
        <begin position="59"/>
        <end position="83"/>
    </location>
</feature>
<gene>
    <name evidence="8" type="ORF">DPM33_21575</name>
</gene>
<comment type="subcellular location">
    <subcellularLocation>
        <location evidence="1">Cell membrane</location>
        <topology evidence="1">Multi-pass membrane protein</topology>
    </subcellularLocation>
</comment>
<keyword evidence="6 7" id="KW-0472">Membrane</keyword>
<dbReference type="Pfam" id="PF13440">
    <property type="entry name" value="Polysacc_synt_3"/>
    <property type="match status" value="1"/>
</dbReference>
<evidence type="ECO:0000256" key="7">
    <source>
        <dbReference type="SAM" id="Phobius"/>
    </source>
</evidence>
<dbReference type="AlphaFoldDB" id="A0A330HKS2"/>
<keyword evidence="4 7" id="KW-0812">Transmembrane</keyword>
<reference evidence="9" key="1">
    <citation type="submission" date="2018-06" db="EMBL/GenBank/DDBJ databases">
        <authorList>
            <person name="Helene L.C."/>
            <person name="Dall'Agnol R."/>
            <person name="Delamuta J.R."/>
            <person name="Hungria M."/>
        </authorList>
    </citation>
    <scope>NUCLEOTIDE SEQUENCE [LARGE SCALE GENOMIC DNA]</scope>
    <source>
        <strain evidence="9">AC99b</strain>
    </source>
</reference>
<name>A0A330HKS2_9HYPH</name>
<comment type="caution">
    <text evidence="8">The sequence shown here is derived from an EMBL/GenBank/DDBJ whole genome shotgun (WGS) entry which is preliminary data.</text>
</comment>